<feature type="domain" description="DUF5899" evidence="1">
    <location>
        <begin position="161"/>
        <end position="200"/>
    </location>
</feature>
<dbReference type="InterPro" id="IPR045418">
    <property type="entry name" value="P2_DUF5899"/>
</dbReference>
<evidence type="ECO:0000259" key="1">
    <source>
        <dbReference type="Pfam" id="PF19251"/>
    </source>
</evidence>
<evidence type="ECO:0000313" key="2">
    <source>
        <dbReference type="EMBL" id="QHT35236.1"/>
    </source>
</evidence>
<proteinExistence type="predicted"/>
<reference evidence="2" key="1">
    <citation type="journal article" date="2020" name="Nature">
        <title>Giant virus diversity and host interactions through global metagenomics.</title>
        <authorList>
            <person name="Schulz F."/>
            <person name="Roux S."/>
            <person name="Paez-Espino D."/>
            <person name="Jungbluth S."/>
            <person name="Walsh D.A."/>
            <person name="Denef V.J."/>
            <person name="McMahon K.D."/>
            <person name="Konstantinidis K.T."/>
            <person name="Eloe-Fadrosh E.A."/>
            <person name="Kyrpides N.C."/>
            <person name="Woyke T."/>
        </authorList>
    </citation>
    <scope>NUCLEOTIDE SEQUENCE</scope>
    <source>
        <strain evidence="2">GVMAG-M-3300009180-1</strain>
    </source>
</reference>
<protein>
    <recommendedName>
        <fullName evidence="1">DUF5899 domain-containing protein</fullName>
    </recommendedName>
</protein>
<dbReference type="AlphaFoldDB" id="A0A6C0F175"/>
<accession>A0A6C0F175</accession>
<dbReference type="EMBL" id="MN739015">
    <property type="protein sequence ID" value="QHT35236.1"/>
    <property type="molecule type" value="Genomic_DNA"/>
</dbReference>
<organism evidence="2">
    <name type="scientific">viral metagenome</name>
    <dbReference type="NCBI Taxonomy" id="1070528"/>
    <lineage>
        <taxon>unclassified sequences</taxon>
        <taxon>metagenomes</taxon>
        <taxon>organismal metagenomes</taxon>
    </lineage>
</organism>
<name>A0A6C0F175_9ZZZZ</name>
<dbReference type="Pfam" id="PF19251">
    <property type="entry name" value="DUF5899"/>
    <property type="match status" value="1"/>
</dbReference>
<sequence>MELAIPLIAMGGLYIATNQKSGFATMSKLPNVDIQDVNYPNQSPVESESTSRLSTVNQYDGRQAYTDKYFKPPAETTSTTKYTSVTGEQVDENYFRHNNMVPFFGGNIRTRAVDAKASESVLDNYIGTGSLIMSKQERAPLFSPSDNQQWANGAPNSTDFMRSRVNPSMRMANVKPFEEERVAPGLGLGFTSDGGGGFNSGMMNRDAWSEKTVDELRVATNPKSSGHMILDYAGPANSHIKRTAFEHSQQQGVQEKNRVDGSFAMNSDRYMTTTGIEKGPMLRSVPVEKDVSRPETSASYAGVAAYGNSTVYVDGEHMPTHRIQLGAVPFTAAGASGKGSPTESDYGIKAKMAYPNNRSSNFQDKYFGAVGGAFGAAVAPLLDALRPSRKENTIGSLRPYQNAKSSVAATYMFDPTQLAPKTIREMTENSKFHMNINANQRGGGYATSDHQMAQTARATTGDFYYAGGSSASGAKEMRRFDGEHNQRNNDVKSSTINGRMGNGNTNVFSGIVNMEAKQKDLYLENKRQLVQKGAAQSPSAENIGRVSGGVPLYQTIQMDRTTPDFMSALQGNPYAIPYSAK</sequence>